<accession>A0AAD0W3I6</accession>
<dbReference type="KEGG" id="ppis:B1L02_14760"/>
<keyword evidence="2" id="KW-1003">Cell membrane</keyword>
<dbReference type="AlphaFoldDB" id="A0AAD0W3I6"/>
<organism evidence="8 9">
    <name type="scientific">Pseudoalteromonas piscicida</name>
    <dbReference type="NCBI Taxonomy" id="43662"/>
    <lineage>
        <taxon>Bacteria</taxon>
        <taxon>Pseudomonadati</taxon>
        <taxon>Pseudomonadota</taxon>
        <taxon>Gammaproteobacteria</taxon>
        <taxon>Alteromonadales</taxon>
        <taxon>Pseudoalteromonadaceae</taxon>
        <taxon>Pseudoalteromonas</taxon>
    </lineage>
</organism>
<evidence type="ECO:0000256" key="4">
    <source>
        <dbReference type="ARBA" id="ARBA00022989"/>
    </source>
</evidence>
<keyword evidence="3 6" id="KW-0812">Transmembrane</keyword>
<name>A0AAD0W3I6_PSEO7</name>
<gene>
    <name evidence="8" type="ORF">D0511_02975</name>
</gene>
<evidence type="ECO:0000256" key="1">
    <source>
        <dbReference type="ARBA" id="ARBA00004651"/>
    </source>
</evidence>
<comment type="subcellular location">
    <subcellularLocation>
        <location evidence="1">Cell membrane</location>
        <topology evidence="1">Multi-pass membrane protein</topology>
    </subcellularLocation>
</comment>
<dbReference type="Proteomes" id="UP000258102">
    <property type="component" value="Chromosome 1"/>
</dbReference>
<evidence type="ECO:0000256" key="5">
    <source>
        <dbReference type="ARBA" id="ARBA00023136"/>
    </source>
</evidence>
<dbReference type="GO" id="GO:0005886">
    <property type="term" value="C:plasma membrane"/>
    <property type="evidence" value="ECO:0007669"/>
    <property type="project" value="UniProtKB-SubCell"/>
</dbReference>
<dbReference type="PANTHER" id="PTHR32309">
    <property type="entry name" value="TYROSINE-PROTEIN KINASE"/>
    <property type="match status" value="1"/>
</dbReference>
<feature type="transmembrane region" description="Helical" evidence="6">
    <location>
        <begin position="287"/>
        <end position="307"/>
    </location>
</feature>
<reference evidence="8 9" key="1">
    <citation type="submission" date="2018-08" db="EMBL/GenBank/DDBJ databases">
        <title>Whole Genome Sequences of Two Pseudoalteromonas piscicida Strains, DE1-A and DE2-A, which Exhibit Strong Antibacterial Activity against Vibrio vulnificus.</title>
        <authorList>
            <person name="Richards G.P."/>
            <person name="Needleman D.S."/>
            <person name="Watson M.A."/>
            <person name="Polson S.W."/>
        </authorList>
    </citation>
    <scope>NUCLEOTIDE SEQUENCE [LARGE SCALE GENOMIC DNA]</scope>
    <source>
        <strain evidence="8 9">DE2-A</strain>
    </source>
</reference>
<dbReference type="PANTHER" id="PTHR32309:SF13">
    <property type="entry name" value="FERRIC ENTEROBACTIN TRANSPORT PROTEIN FEPE"/>
    <property type="match status" value="1"/>
</dbReference>
<dbReference type="GO" id="GO:0004713">
    <property type="term" value="F:protein tyrosine kinase activity"/>
    <property type="evidence" value="ECO:0007669"/>
    <property type="project" value="TreeGrafter"/>
</dbReference>
<dbReference type="EMBL" id="CP031761">
    <property type="protein sequence ID" value="AXR01143.1"/>
    <property type="molecule type" value="Genomic_DNA"/>
</dbReference>
<keyword evidence="4 6" id="KW-1133">Transmembrane helix</keyword>
<evidence type="ECO:0000256" key="2">
    <source>
        <dbReference type="ARBA" id="ARBA00022475"/>
    </source>
</evidence>
<feature type="domain" description="Polysaccharide chain length determinant N-terminal" evidence="7">
    <location>
        <begin position="16"/>
        <end position="118"/>
    </location>
</feature>
<evidence type="ECO:0000256" key="6">
    <source>
        <dbReference type="SAM" id="Phobius"/>
    </source>
</evidence>
<keyword evidence="5 6" id="KW-0472">Membrane</keyword>
<feature type="transmembrane region" description="Helical" evidence="6">
    <location>
        <begin position="32"/>
        <end position="52"/>
    </location>
</feature>
<sequence>MDNNKQMTEADIIKKNEVDLTEILSVLWRGKWLIILITAVFAVSSVFFALSLPNTYKATVLLSPVEDTQGGMLSNLKSEFGGLAAMAGVNLGGGKGDKSALALQVMQSRSFLNNFVEKYELKPKLMATKGWDLGSNQLVYNAEVYDKETGIWLRDVAAPFKPEPGIQEVYEHIRAQNLAVIEEKEKGLITIAMTHYSPYLAKEMVENIVVEINDYMKAEAVAESNVKIEYLKKALAETSVADMQKIFYQLIEQQEQTKMLAQTQSQYVFKTIDPAILPIQKAGPKRALICLGITFLGSVLAFVLLLFRHFVLRK</sequence>
<evidence type="ECO:0000259" key="7">
    <source>
        <dbReference type="Pfam" id="PF02706"/>
    </source>
</evidence>
<dbReference type="InterPro" id="IPR050445">
    <property type="entry name" value="Bact_polysacc_biosynth/exp"/>
</dbReference>
<evidence type="ECO:0000256" key="3">
    <source>
        <dbReference type="ARBA" id="ARBA00022692"/>
    </source>
</evidence>
<evidence type="ECO:0000313" key="8">
    <source>
        <dbReference type="EMBL" id="AXR01143.1"/>
    </source>
</evidence>
<dbReference type="Pfam" id="PF02706">
    <property type="entry name" value="Wzz"/>
    <property type="match status" value="1"/>
</dbReference>
<dbReference type="InterPro" id="IPR003856">
    <property type="entry name" value="LPS_length_determ_N"/>
</dbReference>
<evidence type="ECO:0000313" key="9">
    <source>
        <dbReference type="Proteomes" id="UP000258102"/>
    </source>
</evidence>
<dbReference type="RefSeq" id="WP_088531638.1">
    <property type="nucleotide sequence ID" value="NZ_CP021646.1"/>
</dbReference>
<protein>
    <submittedName>
        <fullName evidence="8">LPS O-antigen length regulator</fullName>
    </submittedName>
</protein>
<proteinExistence type="predicted"/>